<dbReference type="InterPro" id="IPR007809">
    <property type="entry name" value="FlgN-like"/>
</dbReference>
<comment type="similarity">
    <text evidence="2">Belongs to the FlgN family.</text>
</comment>
<dbReference type="RefSeq" id="WP_099324025.1">
    <property type="nucleotide sequence ID" value="NZ_LT934425.1"/>
</dbReference>
<organism evidence="4 5">
    <name type="scientific">Kuenenia stuttgartiensis</name>
    <dbReference type="NCBI Taxonomy" id="174633"/>
    <lineage>
        <taxon>Bacteria</taxon>
        <taxon>Pseudomonadati</taxon>
        <taxon>Planctomycetota</taxon>
        <taxon>Candidatus Brocadiia</taxon>
        <taxon>Candidatus Brocadiales</taxon>
        <taxon>Candidatus Brocadiaceae</taxon>
        <taxon>Candidatus Kuenenia</taxon>
    </lineage>
</organism>
<dbReference type="GO" id="GO:0044780">
    <property type="term" value="P:bacterial-type flagellum assembly"/>
    <property type="evidence" value="ECO:0007669"/>
    <property type="project" value="InterPro"/>
</dbReference>
<keyword evidence="5" id="KW-1185">Reference proteome</keyword>
<dbReference type="AlphaFoldDB" id="A0A2C9CBX2"/>
<comment type="function">
    <text evidence="1">Required for the efficient initiation of filament assembly.</text>
</comment>
<evidence type="ECO:0008006" key="6">
    <source>
        <dbReference type="Google" id="ProtNLM"/>
    </source>
</evidence>
<proteinExistence type="inferred from homology"/>
<accession>A0A2C9CBX2</accession>
<reference evidence="5" key="1">
    <citation type="submission" date="2017-10" db="EMBL/GenBank/DDBJ databases">
        <authorList>
            <person name="Frank J."/>
        </authorList>
    </citation>
    <scope>NUCLEOTIDE SEQUENCE [LARGE SCALE GENOMIC DNA]</scope>
</reference>
<dbReference type="OrthoDB" id="284421at2"/>
<sequence>MRIKENNVIDALLTELTGTLERLSVVYGELVEIAKTKHACLISCNIEELETLIYAERNKAELAQLLEEKRQRIIRRYCEKQGLKVREISMSKMMDKGEELHGNTWRTLVDRLTKSMVELQRLNEMNTALTHHSLEITEDIIDIFCPPVFKHSVYKNTGKMKEKEVSRVLVDTKI</sequence>
<dbReference type="SUPFAM" id="SSF140566">
    <property type="entry name" value="FlgN-like"/>
    <property type="match status" value="1"/>
</dbReference>
<dbReference type="InterPro" id="IPR036679">
    <property type="entry name" value="FlgN-like_sf"/>
</dbReference>
<gene>
    <name evidence="4" type="primary">flgN</name>
    <name evidence="4" type="ORF">KSMBR1_0631</name>
</gene>
<dbReference type="Pfam" id="PF05130">
    <property type="entry name" value="FlgN"/>
    <property type="match status" value="1"/>
</dbReference>
<evidence type="ECO:0000256" key="2">
    <source>
        <dbReference type="ARBA" id="ARBA00007703"/>
    </source>
</evidence>
<evidence type="ECO:0000313" key="5">
    <source>
        <dbReference type="Proteomes" id="UP000221734"/>
    </source>
</evidence>
<dbReference type="KEGG" id="kst:KSMBR1_0631"/>
<dbReference type="Proteomes" id="UP000221734">
    <property type="component" value="Chromosome Kuenenia_stuttgartiensis_MBR1"/>
</dbReference>
<evidence type="ECO:0000256" key="3">
    <source>
        <dbReference type="ARBA" id="ARBA00022795"/>
    </source>
</evidence>
<keyword evidence="3" id="KW-1005">Bacterial flagellum biogenesis</keyword>
<protein>
    <recommendedName>
        <fullName evidence="6">Flagella synthesis protein FlgN</fullName>
    </recommendedName>
</protein>
<dbReference type="EMBL" id="LT934425">
    <property type="protein sequence ID" value="SOH03145.1"/>
    <property type="molecule type" value="Genomic_DNA"/>
</dbReference>
<dbReference type="Gene3D" id="1.20.58.300">
    <property type="entry name" value="FlgN-like"/>
    <property type="match status" value="1"/>
</dbReference>
<evidence type="ECO:0000256" key="1">
    <source>
        <dbReference type="ARBA" id="ARBA00002397"/>
    </source>
</evidence>
<name>A0A2C9CBX2_KUEST</name>
<evidence type="ECO:0000313" key="4">
    <source>
        <dbReference type="EMBL" id="SOH03145.1"/>
    </source>
</evidence>